<dbReference type="EMBL" id="LCWV01000061">
    <property type="protein sequence ID" value="PWI64455.1"/>
    <property type="molecule type" value="Genomic_DNA"/>
</dbReference>
<gene>
    <name evidence="2" type="ORF">PCL_10433</name>
</gene>
<sequence length="400" mass="42670">MYGLEIDGRSRWTVGTAPGGGQVTANPALPSGTVRAASQSGSTTLAEAVSAQLMLIGGPAPLIPVCARATAPLDGILMQFPGWVDPTCGAPGRCRNELSIRLLKIYLTERRRSLDCSEASPPSITTQCPATDGEDKTPTPFPLPKATQLFYAGSISPYDDGNNVVNLAAQSERRVWIGAASSDVEHRRPELAVQIIAKYGKPLRPVLASPVPATAHVSFATSLHGDGQFCRAGHCGVVVAASAARAINIQTQAKTDTRCHGPRDAMGAGLSNSFMCTPSGLCRLTVDYGNRGHCAKLDKPITVLYIAHTVSSGARDVAAERRFLDIIWWHLMLPHPSLLPSSFCTLLAATVGSVLSVPFSTQFEFRSTVRSFEAMPSRRAVNWSDSGGNWAEYKIVLVEK</sequence>
<dbReference type="Proteomes" id="UP000245956">
    <property type="component" value="Unassembled WGS sequence"/>
</dbReference>
<comment type="caution">
    <text evidence="2">The sequence shown here is derived from an EMBL/GenBank/DDBJ whole genome shotgun (WGS) entry which is preliminary data.</text>
</comment>
<feature type="compositionally biased region" description="Polar residues" evidence="1">
    <location>
        <begin position="120"/>
        <end position="129"/>
    </location>
</feature>
<evidence type="ECO:0000313" key="2">
    <source>
        <dbReference type="EMBL" id="PWI64455.1"/>
    </source>
</evidence>
<protein>
    <submittedName>
        <fullName evidence="2">Uncharacterized protein</fullName>
    </submittedName>
</protein>
<evidence type="ECO:0000313" key="3">
    <source>
        <dbReference type="Proteomes" id="UP000245956"/>
    </source>
</evidence>
<proteinExistence type="predicted"/>
<reference evidence="2 3" key="1">
    <citation type="journal article" date="2016" name="Front. Microbiol.">
        <title>Genome and transcriptome sequences reveal the specific parasitism of the nematophagous Purpureocillium lilacinum 36-1.</title>
        <authorList>
            <person name="Xie J."/>
            <person name="Li S."/>
            <person name="Mo C."/>
            <person name="Xiao X."/>
            <person name="Peng D."/>
            <person name="Wang G."/>
            <person name="Xiao Y."/>
        </authorList>
    </citation>
    <scope>NUCLEOTIDE SEQUENCE [LARGE SCALE GENOMIC DNA]</scope>
    <source>
        <strain evidence="2 3">36-1</strain>
    </source>
</reference>
<feature type="region of interest" description="Disordered" evidence="1">
    <location>
        <begin position="116"/>
        <end position="137"/>
    </location>
</feature>
<accession>A0A2U3DQE6</accession>
<organism evidence="2 3">
    <name type="scientific">Purpureocillium lilacinum</name>
    <name type="common">Paecilomyces lilacinus</name>
    <dbReference type="NCBI Taxonomy" id="33203"/>
    <lineage>
        <taxon>Eukaryota</taxon>
        <taxon>Fungi</taxon>
        <taxon>Dikarya</taxon>
        <taxon>Ascomycota</taxon>
        <taxon>Pezizomycotina</taxon>
        <taxon>Sordariomycetes</taxon>
        <taxon>Hypocreomycetidae</taxon>
        <taxon>Hypocreales</taxon>
        <taxon>Ophiocordycipitaceae</taxon>
        <taxon>Purpureocillium</taxon>
    </lineage>
</organism>
<dbReference type="AlphaFoldDB" id="A0A2U3DQE6"/>
<evidence type="ECO:0000256" key="1">
    <source>
        <dbReference type="SAM" id="MobiDB-lite"/>
    </source>
</evidence>
<name>A0A2U3DQE6_PURLI</name>